<gene>
    <name evidence="2" type="ORF">A9B99_18620</name>
</gene>
<accession>A0A1B7L744</accession>
<feature type="transmembrane region" description="Helical" evidence="1">
    <location>
        <begin position="51"/>
        <end position="74"/>
    </location>
</feature>
<organism evidence="2 3">
    <name type="scientific">Mangrovibacter phragmitis</name>
    <dbReference type="NCBI Taxonomy" id="1691903"/>
    <lineage>
        <taxon>Bacteria</taxon>
        <taxon>Pseudomonadati</taxon>
        <taxon>Pseudomonadota</taxon>
        <taxon>Gammaproteobacteria</taxon>
        <taxon>Enterobacterales</taxon>
        <taxon>Enterobacteriaceae</taxon>
        <taxon>Mangrovibacter</taxon>
    </lineage>
</organism>
<dbReference type="RefSeq" id="WP_064595805.1">
    <property type="nucleotide sequence ID" value="NZ_LYRP01000002.1"/>
</dbReference>
<keyword evidence="3" id="KW-1185">Reference proteome</keyword>
<evidence type="ECO:0000313" key="3">
    <source>
        <dbReference type="Proteomes" id="UP000078225"/>
    </source>
</evidence>
<keyword evidence="1" id="KW-0812">Transmembrane</keyword>
<feature type="transmembrane region" description="Helical" evidence="1">
    <location>
        <begin position="111"/>
        <end position="134"/>
    </location>
</feature>
<proteinExistence type="predicted"/>
<sequence>MNKTIIENIKTHETFTVATITALCYAGSYAYERGFSIYFGIPTEFITVTPNSIVTSAILFITFCMSFYILSSFLIKISEKIGNNNIHIYGMIVLSPLILFVYIVLSLINALSLTIFLTSTILYILMVMSITLTIKKSTEINVNTDVTDKSAFSKIDNFITSIFWLAIIFFIITSSTGNFIARTTDSFNVFQYNNEEYRIIKTYGDNVITQKINKDIKPKGVFVFTTEDLKGKLITQPQKNDFFE</sequence>
<protein>
    <submittedName>
        <fullName evidence="2">Uncharacterized protein</fullName>
    </submittedName>
</protein>
<dbReference type="AlphaFoldDB" id="A0A1B7L744"/>
<dbReference type="EMBL" id="LYRP01000002">
    <property type="protein sequence ID" value="OAT78153.1"/>
    <property type="molecule type" value="Genomic_DNA"/>
</dbReference>
<dbReference type="Proteomes" id="UP000078225">
    <property type="component" value="Unassembled WGS sequence"/>
</dbReference>
<evidence type="ECO:0000313" key="2">
    <source>
        <dbReference type="EMBL" id="OAT78153.1"/>
    </source>
</evidence>
<name>A0A1B7L744_9ENTR</name>
<dbReference type="OrthoDB" id="6631325at2"/>
<feature type="transmembrane region" description="Helical" evidence="1">
    <location>
        <begin position="12"/>
        <end position="31"/>
    </location>
</feature>
<keyword evidence="1" id="KW-0472">Membrane</keyword>
<comment type="caution">
    <text evidence="2">The sequence shown here is derived from an EMBL/GenBank/DDBJ whole genome shotgun (WGS) entry which is preliminary data.</text>
</comment>
<keyword evidence="1" id="KW-1133">Transmembrane helix</keyword>
<feature type="transmembrane region" description="Helical" evidence="1">
    <location>
        <begin position="155"/>
        <end position="172"/>
    </location>
</feature>
<reference evidence="3" key="1">
    <citation type="submission" date="2016-05" db="EMBL/GenBank/DDBJ databases">
        <authorList>
            <person name="Behera P."/>
            <person name="Vaishampayan P."/>
            <person name="Singh N."/>
            <person name="Raina V."/>
            <person name="Suar M."/>
            <person name="Pattnaik A."/>
            <person name="Rastogi G."/>
        </authorList>
    </citation>
    <scope>NUCLEOTIDE SEQUENCE [LARGE SCALE GENOMIC DNA]</scope>
    <source>
        <strain evidence="3">MP23</strain>
    </source>
</reference>
<evidence type="ECO:0000256" key="1">
    <source>
        <dbReference type="SAM" id="Phobius"/>
    </source>
</evidence>
<feature type="transmembrane region" description="Helical" evidence="1">
    <location>
        <begin position="86"/>
        <end position="105"/>
    </location>
</feature>